<dbReference type="InterPro" id="IPR011009">
    <property type="entry name" value="Kinase-like_dom_sf"/>
</dbReference>
<feature type="transmembrane region" description="Helical" evidence="10">
    <location>
        <begin position="362"/>
        <end position="383"/>
    </location>
</feature>
<evidence type="ECO:0000259" key="12">
    <source>
        <dbReference type="PROSITE" id="PS51178"/>
    </source>
</evidence>
<protein>
    <recommendedName>
        <fullName evidence="1">non-specific serine/threonine protein kinase</fullName>
        <ecNumber evidence="1">2.7.11.1</ecNumber>
    </recommendedName>
</protein>
<dbReference type="PROSITE" id="PS51178">
    <property type="entry name" value="PASTA"/>
    <property type="match status" value="5"/>
</dbReference>
<dbReference type="GO" id="GO:0005524">
    <property type="term" value="F:ATP binding"/>
    <property type="evidence" value="ECO:0007669"/>
    <property type="project" value="UniProtKB-KW"/>
</dbReference>
<feature type="domain" description="Protein kinase" evidence="11">
    <location>
        <begin position="14"/>
        <end position="269"/>
    </location>
</feature>
<dbReference type="InterPro" id="IPR008271">
    <property type="entry name" value="Ser/Thr_kinase_AS"/>
</dbReference>
<evidence type="ECO:0000256" key="3">
    <source>
        <dbReference type="ARBA" id="ARBA00022679"/>
    </source>
</evidence>
<dbReference type="Proteomes" id="UP000425178">
    <property type="component" value="Chromosome"/>
</dbReference>
<comment type="catalytic activity">
    <reaction evidence="8">
        <text>L-threonyl-[protein] + ATP = O-phospho-L-threonyl-[protein] + ADP + H(+)</text>
        <dbReference type="Rhea" id="RHEA:46608"/>
        <dbReference type="Rhea" id="RHEA-COMP:11060"/>
        <dbReference type="Rhea" id="RHEA-COMP:11605"/>
        <dbReference type="ChEBI" id="CHEBI:15378"/>
        <dbReference type="ChEBI" id="CHEBI:30013"/>
        <dbReference type="ChEBI" id="CHEBI:30616"/>
        <dbReference type="ChEBI" id="CHEBI:61977"/>
        <dbReference type="ChEBI" id="CHEBI:456216"/>
        <dbReference type="EC" id="2.7.11.1"/>
    </reaction>
</comment>
<organism evidence="13 14">
    <name type="scientific">Corynebacterium comes</name>
    <dbReference type="NCBI Taxonomy" id="2675218"/>
    <lineage>
        <taxon>Bacteria</taxon>
        <taxon>Bacillati</taxon>
        <taxon>Actinomycetota</taxon>
        <taxon>Actinomycetes</taxon>
        <taxon>Mycobacteriales</taxon>
        <taxon>Corynebacteriaceae</taxon>
        <taxon>Corynebacterium</taxon>
    </lineage>
</organism>
<keyword evidence="4" id="KW-0677">Repeat</keyword>
<evidence type="ECO:0000256" key="10">
    <source>
        <dbReference type="SAM" id="Phobius"/>
    </source>
</evidence>
<proteinExistence type="predicted"/>
<keyword evidence="7" id="KW-0067">ATP-binding</keyword>
<feature type="domain" description="PASTA" evidence="12">
    <location>
        <begin position="653"/>
        <end position="712"/>
    </location>
</feature>
<dbReference type="Gene3D" id="3.30.10.20">
    <property type="match status" value="5"/>
</dbReference>
<feature type="domain" description="PASTA" evidence="12">
    <location>
        <begin position="452"/>
        <end position="517"/>
    </location>
</feature>
<feature type="domain" description="PASTA" evidence="12">
    <location>
        <begin position="586"/>
        <end position="652"/>
    </location>
</feature>
<name>A0A6B8W555_9CORY</name>
<dbReference type="PANTHER" id="PTHR43289">
    <property type="entry name" value="MITOGEN-ACTIVATED PROTEIN KINASE KINASE KINASE 20-RELATED"/>
    <property type="match status" value="1"/>
</dbReference>
<evidence type="ECO:0000256" key="1">
    <source>
        <dbReference type="ARBA" id="ARBA00012513"/>
    </source>
</evidence>
<dbReference type="KEGG" id="ccoe:CETAM_08830"/>
<reference evidence="13 14" key="1">
    <citation type="journal article" date="2021" name="Int. J. Syst. Evol. Microbiol.">
        <title>Classification of three corynebacterial strains isolated from a small paddock in North Rhine-Westphalia: proposal of &lt;i&gt;Corynebacterium kalinowskii&lt;/i&gt; sp. nov., &lt;i&gt;Corynebacterium comes&lt;/i&gt; sp. nov. and &lt;i&gt;Corynebacterium occultum&lt;/i&gt; sp. nov.</title>
        <authorList>
            <person name="Schaffert L."/>
            <person name="Ruwe M."/>
            <person name="Milse J."/>
            <person name="Hanuschka K."/>
            <person name="Ortseifen V."/>
            <person name="Droste J."/>
            <person name="Brandt D."/>
            <person name="Schl L."/>
            <person name="Kutter Y."/>
            <person name="Vinke S."/>
            <person name="Vieh P."/>
            <person name="Jacob L."/>
            <person name="L N.C."/>
            <person name="Schulte-Berndt E."/>
            <person name="Hain C."/>
            <person name="Linder M."/>
            <person name="Schmidt P."/>
            <person name="Wollenschl L."/>
            <person name="Luttermann T."/>
            <person name="Thieme E."/>
            <person name="Hassa J."/>
            <person name="Haak M."/>
            <person name="Wittchen M."/>
            <person name="Mentz A."/>
            <person name="Persicke M."/>
            <person name="Busche T."/>
            <person name="R C."/>
        </authorList>
    </citation>
    <scope>NUCLEOTIDE SEQUENCE [LARGE SCALE GENOMIC DNA]</scope>
    <source>
        <strain evidence="13 14">2019</strain>
    </source>
</reference>
<keyword evidence="10" id="KW-0812">Transmembrane</keyword>
<keyword evidence="6 13" id="KW-0418">Kinase</keyword>
<evidence type="ECO:0000313" key="13">
    <source>
        <dbReference type="EMBL" id="QGU05020.1"/>
    </source>
</evidence>
<dbReference type="GO" id="GO:0045717">
    <property type="term" value="P:negative regulation of fatty acid biosynthetic process"/>
    <property type="evidence" value="ECO:0007669"/>
    <property type="project" value="UniProtKB-ARBA"/>
</dbReference>
<dbReference type="CDD" id="cd14014">
    <property type="entry name" value="STKc_PknB_like"/>
    <property type="match status" value="1"/>
</dbReference>
<dbReference type="CDD" id="cd06577">
    <property type="entry name" value="PASTA_pknB"/>
    <property type="match status" value="5"/>
</dbReference>
<dbReference type="Gene3D" id="3.30.200.20">
    <property type="entry name" value="Phosphorylase Kinase, domain 1"/>
    <property type="match status" value="1"/>
</dbReference>
<sequence>MAQLAVGDLLEDRYRIDHPIARGGMSMVYRCVDLRLGRAVAAKVLDEKYIADPVFRQRFRREARAMAQLTHPNLVNVYDFGSDGDHLFLIMELITGGTLRELLAERGPMPPHAAAAVMRAVLTGLSTAHRAGLVHRDIKPDNILISGDHRVKLADFGLVRLASAATASSNQIIGTAAYLSPEQVDGTDITPASDVYSAGIVLFELLTGAVPFSGDTPLAHAYKRLTADVPAPSSRIGGVPSLIDALVATATARDPQDRFSDAAEFLAALDDVAGELSLPDFSVPVPRNSAAHRAAAVPTDITDLVGPPTMVTEIPVPQIAQTRIHEALPPVPARIPEDAVEEFEEPRPPADKPVSNRSRVGLVVWLIVIAMLTTAVAVGGWWFGSGRYGEIPQVLGMDRAVAVATVEEAGFTPVTRIVYSDDVPTDQSAGTDPADGEKLVRGREVTILVSQGMPTVPSAEGMDVLAYQAAASERTLTVTSGEPVYSAEVEEGRVARTEPAAGEAVPIGTTVTVHVSRGPEPIQVPAVIGLPLADAEARLAELGLTVAAVDRRYDEDSPAGRVLAVSPDPGTTLTRGNEVSLVVSSTLTVPDVSGMDEATATATLEAAGFSVSDTRRDNGTTGASGSTVVGTSPAAGELIDPEDAEITLTLPGRVTVPDVVGMTVGQARGLLEGVGLDTNARERDDTRVISRQRPSAGDVARVDSTVRLTLGD</sequence>
<dbReference type="PROSITE" id="PS00108">
    <property type="entry name" value="PROTEIN_KINASE_ST"/>
    <property type="match status" value="1"/>
</dbReference>
<evidence type="ECO:0000256" key="9">
    <source>
        <dbReference type="ARBA" id="ARBA00048679"/>
    </source>
</evidence>
<dbReference type="InterPro" id="IPR005543">
    <property type="entry name" value="PASTA_dom"/>
</dbReference>
<dbReference type="Pfam" id="PF00069">
    <property type="entry name" value="Pkinase"/>
    <property type="match status" value="1"/>
</dbReference>
<dbReference type="GO" id="GO:0004674">
    <property type="term" value="F:protein serine/threonine kinase activity"/>
    <property type="evidence" value="ECO:0007669"/>
    <property type="project" value="UniProtKB-KW"/>
</dbReference>
<evidence type="ECO:0000259" key="11">
    <source>
        <dbReference type="PROSITE" id="PS50011"/>
    </source>
</evidence>
<dbReference type="Pfam" id="PF03793">
    <property type="entry name" value="PASTA"/>
    <property type="match status" value="5"/>
</dbReference>
<evidence type="ECO:0000313" key="14">
    <source>
        <dbReference type="Proteomes" id="UP000425178"/>
    </source>
</evidence>
<keyword evidence="5" id="KW-0547">Nucleotide-binding</keyword>
<evidence type="ECO:0000256" key="4">
    <source>
        <dbReference type="ARBA" id="ARBA00022737"/>
    </source>
</evidence>
<feature type="domain" description="PASTA" evidence="12">
    <location>
        <begin position="385"/>
        <end position="451"/>
    </location>
</feature>
<dbReference type="SUPFAM" id="SSF56112">
    <property type="entry name" value="Protein kinase-like (PK-like)"/>
    <property type="match status" value="1"/>
</dbReference>
<dbReference type="RefSeq" id="WP_156228513.1">
    <property type="nucleotide sequence ID" value="NZ_CP046453.1"/>
</dbReference>
<keyword evidence="14" id="KW-1185">Reference proteome</keyword>
<keyword evidence="3 13" id="KW-0808">Transferase</keyword>
<dbReference type="GO" id="GO:0106310">
    <property type="term" value="F:protein serine kinase activity"/>
    <property type="evidence" value="ECO:0007669"/>
    <property type="project" value="RHEA"/>
</dbReference>
<comment type="catalytic activity">
    <reaction evidence="9">
        <text>L-seryl-[protein] + ATP = O-phospho-L-seryl-[protein] + ADP + H(+)</text>
        <dbReference type="Rhea" id="RHEA:17989"/>
        <dbReference type="Rhea" id="RHEA-COMP:9863"/>
        <dbReference type="Rhea" id="RHEA-COMP:11604"/>
        <dbReference type="ChEBI" id="CHEBI:15378"/>
        <dbReference type="ChEBI" id="CHEBI:29999"/>
        <dbReference type="ChEBI" id="CHEBI:30616"/>
        <dbReference type="ChEBI" id="CHEBI:83421"/>
        <dbReference type="ChEBI" id="CHEBI:456216"/>
        <dbReference type="EC" id="2.7.11.1"/>
    </reaction>
</comment>
<dbReference type="SMART" id="SM00220">
    <property type="entry name" value="S_TKc"/>
    <property type="match status" value="1"/>
</dbReference>
<dbReference type="PANTHER" id="PTHR43289:SF6">
    <property type="entry name" value="SERINE_THREONINE-PROTEIN KINASE NEKL-3"/>
    <property type="match status" value="1"/>
</dbReference>
<gene>
    <name evidence="13" type="primary">pknL</name>
    <name evidence="13" type="ORF">CETAM_08830</name>
</gene>
<dbReference type="AlphaFoldDB" id="A0A6B8W555"/>
<dbReference type="PROSITE" id="PS50011">
    <property type="entry name" value="PROTEIN_KINASE_DOM"/>
    <property type="match status" value="1"/>
</dbReference>
<evidence type="ECO:0000256" key="8">
    <source>
        <dbReference type="ARBA" id="ARBA00047899"/>
    </source>
</evidence>
<dbReference type="FunFam" id="1.10.510.10:FF:000021">
    <property type="entry name" value="Serine/threonine protein kinase"/>
    <property type="match status" value="1"/>
</dbReference>
<evidence type="ECO:0000256" key="5">
    <source>
        <dbReference type="ARBA" id="ARBA00022741"/>
    </source>
</evidence>
<accession>A0A6B8W555</accession>
<keyword evidence="10" id="KW-0472">Membrane</keyword>
<evidence type="ECO:0000256" key="2">
    <source>
        <dbReference type="ARBA" id="ARBA00022527"/>
    </source>
</evidence>
<dbReference type="FunFam" id="3.30.200.20:FF:000035">
    <property type="entry name" value="Serine/threonine protein kinase Stk1"/>
    <property type="match status" value="1"/>
</dbReference>
<dbReference type="Gene3D" id="1.10.510.10">
    <property type="entry name" value="Transferase(Phosphotransferase) domain 1"/>
    <property type="match status" value="1"/>
</dbReference>
<feature type="domain" description="PASTA" evidence="12">
    <location>
        <begin position="518"/>
        <end position="585"/>
    </location>
</feature>
<keyword evidence="10" id="KW-1133">Transmembrane helix</keyword>
<evidence type="ECO:0000256" key="7">
    <source>
        <dbReference type="ARBA" id="ARBA00022840"/>
    </source>
</evidence>
<evidence type="ECO:0000256" key="6">
    <source>
        <dbReference type="ARBA" id="ARBA00022777"/>
    </source>
</evidence>
<keyword evidence="2" id="KW-0723">Serine/threonine-protein kinase</keyword>
<dbReference type="NCBIfam" id="NF033483">
    <property type="entry name" value="PknB_PASTA_kin"/>
    <property type="match status" value="1"/>
</dbReference>
<dbReference type="EC" id="2.7.11.1" evidence="1"/>
<dbReference type="EMBL" id="CP046453">
    <property type="protein sequence ID" value="QGU05020.1"/>
    <property type="molecule type" value="Genomic_DNA"/>
</dbReference>
<dbReference type="InterPro" id="IPR000719">
    <property type="entry name" value="Prot_kinase_dom"/>
</dbReference>
<dbReference type="SMART" id="SM00740">
    <property type="entry name" value="PASTA"/>
    <property type="match status" value="5"/>
</dbReference>